<dbReference type="Proteomes" id="UP000757604">
    <property type="component" value="Unassembled WGS sequence"/>
</dbReference>
<evidence type="ECO:0000313" key="3">
    <source>
        <dbReference type="Proteomes" id="UP000757604"/>
    </source>
</evidence>
<dbReference type="EMBL" id="JAEUAO010000001">
    <property type="protein sequence ID" value="MBW9062356.1"/>
    <property type="molecule type" value="Genomic_DNA"/>
</dbReference>
<comment type="caution">
    <text evidence="2">The sequence shown here is derived from an EMBL/GenBank/DDBJ whole genome shotgun (WGS) entry which is preliminary data.</text>
</comment>
<sequence length="145" mass="15659">MQLPLAPPPLDENGNVKIHDHDEILGSHGVLRRISPYHLVDDEKAPQGRRVSSAAFQASSGENGGMSVDLENSIIESGHNPQVYVLQPPFIGAVRFTAAFLRGVGFSVGYDPLPANPHHGEVWGAFTGSQKKQLVANAVIYVEPR</sequence>
<keyword evidence="3" id="KW-1185">Reference proteome</keyword>
<organism evidence="2 3">
    <name type="scientific">Rhizobium herbae</name>
    <dbReference type="NCBI Taxonomy" id="508661"/>
    <lineage>
        <taxon>Bacteria</taxon>
        <taxon>Pseudomonadati</taxon>
        <taxon>Pseudomonadota</taxon>
        <taxon>Alphaproteobacteria</taxon>
        <taxon>Hyphomicrobiales</taxon>
        <taxon>Rhizobiaceae</taxon>
        <taxon>Rhizobium/Agrobacterium group</taxon>
        <taxon>Rhizobium</taxon>
    </lineage>
</organism>
<proteinExistence type="predicted"/>
<reference evidence="2 3" key="1">
    <citation type="journal article" date="2021" name="MBio">
        <title>Poor Competitiveness of Bradyrhizobium in Pigeon Pea Root Colonization in Indian Soils.</title>
        <authorList>
            <person name="Chalasani D."/>
            <person name="Basu A."/>
            <person name="Pullabhotla S.V.S.R.N."/>
            <person name="Jorrin B."/>
            <person name="Neal A.L."/>
            <person name="Poole P.S."/>
            <person name="Podile A.R."/>
            <person name="Tkacz A."/>
        </authorList>
    </citation>
    <scope>NUCLEOTIDE SEQUENCE [LARGE SCALE GENOMIC DNA]</scope>
    <source>
        <strain evidence="2 3">HU44</strain>
    </source>
</reference>
<accession>A0ABS7H6H9</accession>
<protein>
    <submittedName>
        <fullName evidence="2">Uncharacterized protein</fullName>
    </submittedName>
</protein>
<gene>
    <name evidence="2" type="ORF">JNB71_03395</name>
</gene>
<dbReference type="RefSeq" id="WP_220370414.1">
    <property type="nucleotide sequence ID" value="NZ_JAEUAO010000001.1"/>
</dbReference>
<evidence type="ECO:0000313" key="2">
    <source>
        <dbReference type="EMBL" id="MBW9062356.1"/>
    </source>
</evidence>
<name>A0ABS7H6H9_9HYPH</name>
<evidence type="ECO:0000256" key="1">
    <source>
        <dbReference type="SAM" id="MobiDB-lite"/>
    </source>
</evidence>
<feature type="region of interest" description="Disordered" evidence="1">
    <location>
        <begin position="42"/>
        <end position="64"/>
    </location>
</feature>